<proteinExistence type="inferred from homology"/>
<dbReference type="RefSeq" id="WP_015088429.1">
    <property type="nucleotide sequence ID" value="NC_019566.1"/>
</dbReference>
<evidence type="ECO:0000256" key="1">
    <source>
        <dbReference type="ARBA" id="ARBA00006484"/>
    </source>
</evidence>
<dbReference type="AlphaFoldDB" id="K7ZCV8"/>
<sequence>MICKANKVFITGATSGFGKAIAQRFDAEGWHTVISGRRSQRLNALKQNLLNPCHSIVLDVRDRNAVEKAVRDLPDSFNPVNVLVNNAGLALGMMDADEVYIDDWELMVDTNIKGLLYCTRTILPQMVKNGTGHVINIGSIAGYWPYPGSNVYGATKAFVRQFSLNLRADLVSKNIHVTDIEPGLAETEFSEVRFKGDKKKAAAIYKNVDSIKPNDIADAVFWTASRPRNINVNRIEIMAGAQAFSPFNIVRGLK</sequence>
<dbReference type="GO" id="GO:0016616">
    <property type="term" value="F:oxidoreductase activity, acting on the CH-OH group of donors, NAD or NADP as acceptor"/>
    <property type="evidence" value="ECO:0007669"/>
    <property type="project" value="UniProtKB-ARBA"/>
</dbReference>
<dbReference type="SUPFAM" id="SSF51735">
    <property type="entry name" value="NAD(P)-binding Rossmann-fold domains"/>
    <property type="match status" value="1"/>
</dbReference>
<dbReference type="EMBL" id="CP003539">
    <property type="protein sequence ID" value="AFX98931.1"/>
    <property type="molecule type" value="Genomic_DNA"/>
</dbReference>
<dbReference type="PANTHER" id="PTHR42901:SF1">
    <property type="entry name" value="ALCOHOL DEHYDROGENASE"/>
    <property type="match status" value="1"/>
</dbReference>
<dbReference type="InterPro" id="IPR002347">
    <property type="entry name" value="SDR_fam"/>
</dbReference>
<dbReference type="Pfam" id="PF00106">
    <property type="entry name" value="adh_short"/>
    <property type="match status" value="1"/>
</dbReference>
<keyword evidence="2" id="KW-0560">Oxidoreductase</keyword>
<dbReference type="InterPro" id="IPR020904">
    <property type="entry name" value="Sc_DH/Rdtase_CS"/>
</dbReference>
<dbReference type="PROSITE" id="PS00061">
    <property type="entry name" value="ADH_SHORT"/>
    <property type="match status" value="1"/>
</dbReference>
<dbReference type="FunFam" id="3.40.50.720:FF:000047">
    <property type="entry name" value="NADP-dependent L-serine/L-allo-threonine dehydrogenase"/>
    <property type="match status" value="1"/>
</dbReference>
<dbReference type="Gene3D" id="3.40.50.720">
    <property type="entry name" value="NAD(P)-binding Rossmann-like Domain"/>
    <property type="match status" value="1"/>
</dbReference>
<name>K7ZCV8_9PROT</name>
<dbReference type="HOGENOM" id="CLU_010194_2_10_5"/>
<evidence type="ECO:0000313" key="5">
    <source>
        <dbReference type="Proteomes" id="UP000010077"/>
    </source>
</evidence>
<dbReference type="PANTHER" id="PTHR42901">
    <property type="entry name" value="ALCOHOL DEHYDROGENASE"/>
    <property type="match status" value="1"/>
</dbReference>
<evidence type="ECO:0000313" key="4">
    <source>
        <dbReference type="EMBL" id="AFX98931.1"/>
    </source>
</evidence>
<organism evidence="4 5">
    <name type="scientific">Candidatus Endolissoclinum faulkneri L2</name>
    <dbReference type="NCBI Taxonomy" id="1193729"/>
    <lineage>
        <taxon>Bacteria</taxon>
        <taxon>Pseudomonadati</taxon>
        <taxon>Pseudomonadota</taxon>
        <taxon>Alphaproteobacteria</taxon>
        <taxon>Rhodospirillales</taxon>
        <taxon>Rhodospirillaceae</taxon>
        <taxon>Candidatus Endolissoclinum</taxon>
    </lineage>
</organism>
<dbReference type="STRING" id="1193729.A1OE_745"/>
<reference evidence="4 5" key="1">
    <citation type="journal article" date="2012" name="Proc. Natl. Acad. Sci. U.S.A.">
        <title>Genome streamlining and chemical defense in a coral reef symbiosis.</title>
        <authorList>
            <person name="Kwan J.C."/>
            <person name="Donia M.S."/>
            <person name="Han A.W."/>
            <person name="Hirose E."/>
            <person name="Haygood M.G."/>
            <person name="Schmidt E.W."/>
        </authorList>
    </citation>
    <scope>NUCLEOTIDE SEQUENCE [LARGE SCALE GENOMIC DNA]</scope>
    <source>
        <strain evidence="4 5">L2</strain>
    </source>
</reference>
<dbReference type="Proteomes" id="UP000010077">
    <property type="component" value="Chromosome"/>
</dbReference>
<gene>
    <name evidence="4" type="ORF">A1OE_745</name>
</gene>
<protein>
    <submittedName>
        <fullName evidence="4">Short chain dehydrogenase family protein</fullName>
    </submittedName>
</protein>
<dbReference type="PRINTS" id="PR00081">
    <property type="entry name" value="GDHRDH"/>
</dbReference>
<evidence type="ECO:0000256" key="2">
    <source>
        <dbReference type="ARBA" id="ARBA00023002"/>
    </source>
</evidence>
<dbReference type="OrthoDB" id="658698at2"/>
<keyword evidence="5" id="KW-1185">Reference proteome</keyword>
<dbReference type="PRINTS" id="PR00080">
    <property type="entry name" value="SDRFAMILY"/>
</dbReference>
<dbReference type="eggNOG" id="COG4221">
    <property type="taxonomic scope" value="Bacteria"/>
</dbReference>
<evidence type="ECO:0000256" key="3">
    <source>
        <dbReference type="RuleBase" id="RU000363"/>
    </source>
</evidence>
<dbReference type="PATRIC" id="fig|1193729.4.peg.407"/>
<comment type="similarity">
    <text evidence="1 3">Belongs to the short-chain dehydrogenases/reductases (SDR) family.</text>
</comment>
<accession>K7ZCV8</accession>
<dbReference type="InterPro" id="IPR036291">
    <property type="entry name" value="NAD(P)-bd_dom_sf"/>
</dbReference>
<dbReference type="KEGG" id="thal:A1OE_745"/>